<proteinExistence type="predicted"/>
<dbReference type="PATRIC" id="fig|749927.5.peg.4601"/>
<dbReference type="Proteomes" id="UP000000328">
    <property type="component" value="Chromosome"/>
</dbReference>
<dbReference type="AlphaFoldDB" id="A0A0H3D5D1"/>
<evidence type="ECO:0008006" key="4">
    <source>
        <dbReference type="Google" id="ProtNLM"/>
    </source>
</evidence>
<sequence>MGTGPVGTGLVSTDDRGESLLELLVAVAILGVAVIAIVGGIGVSVFMSDVHRKQATAGAGVRDFGEAVENQVMAGGYFACAAPAKYAAPAGFTVPPGFTSSVSSVKYWTGSAWSASCGTDSGLQQLTLQVASGDGRASERLEVVVRKRCGLGEALC</sequence>
<protein>
    <recommendedName>
        <fullName evidence="4">Prepilin-type N-terminal cleavage/methylation domain-containing protein</fullName>
    </recommendedName>
</protein>
<feature type="transmembrane region" description="Helical" evidence="1">
    <location>
        <begin position="20"/>
        <end position="46"/>
    </location>
</feature>
<organism evidence="2 3">
    <name type="scientific">Amycolatopsis mediterranei (strain U-32)</name>
    <dbReference type="NCBI Taxonomy" id="749927"/>
    <lineage>
        <taxon>Bacteria</taxon>
        <taxon>Bacillati</taxon>
        <taxon>Actinomycetota</taxon>
        <taxon>Actinomycetes</taxon>
        <taxon>Pseudonocardiales</taxon>
        <taxon>Pseudonocardiaceae</taxon>
        <taxon>Amycolatopsis</taxon>
    </lineage>
</organism>
<accession>A0A0H3D5D1</accession>
<keyword evidence="1" id="KW-0812">Transmembrane</keyword>
<name>A0A0H3D5D1_AMYMU</name>
<dbReference type="KEGG" id="amd:AMED_4449"/>
<dbReference type="InterPro" id="IPR012902">
    <property type="entry name" value="N_methyl_site"/>
</dbReference>
<dbReference type="HOGENOM" id="CLU_1682969_0_0_11"/>
<dbReference type="GeneID" id="92872173"/>
<dbReference type="EMBL" id="CP002000">
    <property type="protein sequence ID" value="ADJ46220.1"/>
    <property type="molecule type" value="Genomic_DNA"/>
</dbReference>
<dbReference type="RefSeq" id="WP_013226292.1">
    <property type="nucleotide sequence ID" value="NC_014318.1"/>
</dbReference>
<dbReference type="OrthoDB" id="3629569at2"/>
<gene>
    <name evidence="2" type="ordered locus">AMED_4449</name>
</gene>
<reference evidence="2 3" key="1">
    <citation type="journal article" date="2010" name="Cell Res.">
        <title>Complete genome sequence of the rifamycin SV-producing Amycolatopsis mediterranei U32 revealed its genetic characteristics in phylogeny and metabolism.</title>
        <authorList>
            <person name="Zhao W."/>
            <person name="Zhong Y."/>
            <person name="Yuan H."/>
            <person name="Wang J."/>
            <person name="Zheng H."/>
            <person name="Wang Y."/>
            <person name="Cen X."/>
            <person name="Xu F."/>
            <person name="Bai J."/>
            <person name="Han X."/>
            <person name="Lu G."/>
            <person name="Zhu Y."/>
            <person name="Shao Z."/>
            <person name="Yan H."/>
            <person name="Li C."/>
            <person name="Peng N."/>
            <person name="Zhang Z."/>
            <person name="Zhang Y."/>
            <person name="Lin W."/>
            <person name="Fan Y."/>
            <person name="Qin Z."/>
            <person name="Hu Y."/>
            <person name="Zhu B."/>
            <person name="Wang S."/>
            <person name="Ding X."/>
            <person name="Zhao G.P."/>
        </authorList>
    </citation>
    <scope>NUCLEOTIDE SEQUENCE [LARGE SCALE GENOMIC DNA]</scope>
    <source>
        <strain evidence="3">U-32</strain>
    </source>
</reference>
<dbReference type="Pfam" id="PF07963">
    <property type="entry name" value="N_methyl"/>
    <property type="match status" value="1"/>
</dbReference>
<evidence type="ECO:0000313" key="2">
    <source>
        <dbReference type="EMBL" id="ADJ46220.1"/>
    </source>
</evidence>
<keyword evidence="1" id="KW-0472">Membrane</keyword>
<keyword evidence="1" id="KW-1133">Transmembrane helix</keyword>
<dbReference type="eggNOG" id="ENOG503404V">
    <property type="taxonomic scope" value="Bacteria"/>
</dbReference>
<evidence type="ECO:0000256" key="1">
    <source>
        <dbReference type="SAM" id="Phobius"/>
    </source>
</evidence>
<evidence type="ECO:0000313" key="3">
    <source>
        <dbReference type="Proteomes" id="UP000000328"/>
    </source>
</evidence>